<evidence type="ECO:0000313" key="2">
    <source>
        <dbReference type="EMBL" id="GAA0897900.1"/>
    </source>
</evidence>
<protein>
    <submittedName>
        <fullName evidence="2">Uncharacterized protein</fullName>
    </submittedName>
</protein>
<evidence type="ECO:0000256" key="1">
    <source>
        <dbReference type="SAM" id="MobiDB-lite"/>
    </source>
</evidence>
<feature type="region of interest" description="Disordered" evidence="1">
    <location>
        <begin position="110"/>
        <end position="129"/>
    </location>
</feature>
<comment type="caution">
    <text evidence="2">The sequence shown here is derived from an EMBL/GenBank/DDBJ whole genome shotgun (WGS) entry which is preliminary data.</text>
</comment>
<proteinExistence type="predicted"/>
<reference evidence="2 3" key="1">
    <citation type="journal article" date="2019" name="Int. J. Syst. Evol. Microbiol.">
        <title>The Global Catalogue of Microorganisms (GCM) 10K type strain sequencing project: providing services to taxonomists for standard genome sequencing and annotation.</title>
        <authorList>
            <consortium name="The Broad Institute Genomics Platform"/>
            <consortium name="The Broad Institute Genome Sequencing Center for Infectious Disease"/>
            <person name="Wu L."/>
            <person name="Ma J."/>
        </authorList>
    </citation>
    <scope>NUCLEOTIDE SEQUENCE [LARGE SCALE GENOMIC DNA]</scope>
    <source>
        <strain evidence="2 3">JCM 11117</strain>
    </source>
</reference>
<dbReference type="EMBL" id="BAAAHP010000187">
    <property type="protein sequence ID" value="GAA0897900.1"/>
    <property type="molecule type" value="Genomic_DNA"/>
</dbReference>
<organism evidence="2 3">
    <name type="scientific">Pseudonocardia zijingensis</name>
    <dbReference type="NCBI Taxonomy" id="153376"/>
    <lineage>
        <taxon>Bacteria</taxon>
        <taxon>Bacillati</taxon>
        <taxon>Actinomycetota</taxon>
        <taxon>Actinomycetes</taxon>
        <taxon>Pseudonocardiales</taxon>
        <taxon>Pseudonocardiaceae</taxon>
        <taxon>Pseudonocardia</taxon>
    </lineage>
</organism>
<dbReference type="RefSeq" id="WP_343944968.1">
    <property type="nucleotide sequence ID" value="NZ_BAAAHP010000187.1"/>
</dbReference>
<gene>
    <name evidence="2" type="ORF">GCM10009559_59370</name>
</gene>
<accession>A0ABN1N8Y3</accession>
<sequence>MGTPRTALATAATVRRRHLVSQKTEQWNARSADGRFDYERQEGSGTAWRVTDLTTVTPDDPDGRWFLAPSLPAARAITADEHALAVALSTSAPRPRCAFVSRAGGCRTPCPDPPAPGHTHCPRHGGTTS</sequence>
<evidence type="ECO:0000313" key="3">
    <source>
        <dbReference type="Proteomes" id="UP001499967"/>
    </source>
</evidence>
<dbReference type="Proteomes" id="UP001499967">
    <property type="component" value="Unassembled WGS sequence"/>
</dbReference>
<keyword evidence="3" id="KW-1185">Reference proteome</keyword>
<name>A0ABN1N8Y3_9PSEU</name>